<evidence type="ECO:0000313" key="1">
    <source>
        <dbReference type="EMBL" id="VEU38586.1"/>
    </source>
</evidence>
<name>A0A448Z998_9STRA</name>
<dbReference type="Proteomes" id="UP000291116">
    <property type="component" value="Unassembled WGS sequence"/>
</dbReference>
<proteinExistence type="predicted"/>
<sequence>MAKRVGKLDHAVVRVRQALAVGQDEFLDPLLLEVDKVLDARGEFLGPTHDGLDVAGCGHRRSAAGVHQRNAGPLDLADGSIGRDTYVGAVDDQAVTIVGNVGSHGPKAGLTGKGKAGEPSQVEVVPVDTVEVVLQLAGQLVAA</sequence>
<keyword evidence="2" id="KW-1185">Reference proteome</keyword>
<gene>
    <name evidence="1" type="ORF">PSNMU_V1.4_AUG-EV-PASAV3_0054090</name>
</gene>
<protein>
    <submittedName>
        <fullName evidence="1">Uncharacterized protein</fullName>
    </submittedName>
</protein>
<dbReference type="AlphaFoldDB" id="A0A448Z998"/>
<reference evidence="1 2" key="1">
    <citation type="submission" date="2019-01" db="EMBL/GenBank/DDBJ databases">
        <authorList>
            <person name="Ferrante I. M."/>
        </authorList>
    </citation>
    <scope>NUCLEOTIDE SEQUENCE [LARGE SCALE GENOMIC DNA]</scope>
    <source>
        <strain evidence="1 2">B856</strain>
    </source>
</reference>
<organism evidence="1 2">
    <name type="scientific">Pseudo-nitzschia multistriata</name>
    <dbReference type="NCBI Taxonomy" id="183589"/>
    <lineage>
        <taxon>Eukaryota</taxon>
        <taxon>Sar</taxon>
        <taxon>Stramenopiles</taxon>
        <taxon>Ochrophyta</taxon>
        <taxon>Bacillariophyta</taxon>
        <taxon>Bacillariophyceae</taxon>
        <taxon>Bacillariophycidae</taxon>
        <taxon>Bacillariales</taxon>
        <taxon>Bacillariaceae</taxon>
        <taxon>Pseudo-nitzschia</taxon>
    </lineage>
</organism>
<accession>A0A448Z998</accession>
<dbReference type="EMBL" id="CAACVS010000175">
    <property type="protein sequence ID" value="VEU38586.1"/>
    <property type="molecule type" value="Genomic_DNA"/>
</dbReference>
<evidence type="ECO:0000313" key="2">
    <source>
        <dbReference type="Proteomes" id="UP000291116"/>
    </source>
</evidence>